<keyword evidence="4" id="KW-1185">Reference proteome</keyword>
<keyword evidence="2" id="KW-0472">Membrane</keyword>
<dbReference type="Proteomes" id="UP000276133">
    <property type="component" value="Unassembled WGS sequence"/>
</dbReference>
<proteinExistence type="predicted"/>
<protein>
    <submittedName>
        <fullName evidence="3">Uncharacterized protein</fullName>
    </submittedName>
</protein>
<feature type="compositionally biased region" description="Basic and acidic residues" evidence="1">
    <location>
        <begin position="115"/>
        <end position="136"/>
    </location>
</feature>
<evidence type="ECO:0000256" key="1">
    <source>
        <dbReference type="SAM" id="MobiDB-lite"/>
    </source>
</evidence>
<feature type="region of interest" description="Disordered" evidence="1">
    <location>
        <begin position="112"/>
        <end position="138"/>
    </location>
</feature>
<evidence type="ECO:0000256" key="2">
    <source>
        <dbReference type="SAM" id="Phobius"/>
    </source>
</evidence>
<feature type="transmembrane region" description="Helical" evidence="2">
    <location>
        <begin position="148"/>
        <end position="171"/>
    </location>
</feature>
<comment type="caution">
    <text evidence="3">The sequence shown here is derived from an EMBL/GenBank/DDBJ whole genome shotgun (WGS) entry which is preliminary data.</text>
</comment>
<name>A0A3M7RJ51_BRAPC</name>
<evidence type="ECO:0000313" key="3">
    <source>
        <dbReference type="EMBL" id="RNA23345.1"/>
    </source>
</evidence>
<sequence length="177" mass="20648">MRLSPGVVCKRLRKKYSFYFDLDLKLQFADNMYCLKNHVSIFTLKNKLRIICKLKFTPYSFRRVGRRPTLAGRSTVRLERPVGRPILATVRELAGRLWTVFKKADLSRAGQLTDRPCDGRPTERPLNRRPCADRPATKRSKKKFKVKFFFWTVLWPAGLHTVGRLTAFQLAGHFTVF</sequence>
<organism evidence="3 4">
    <name type="scientific">Brachionus plicatilis</name>
    <name type="common">Marine rotifer</name>
    <name type="synonym">Brachionus muelleri</name>
    <dbReference type="NCBI Taxonomy" id="10195"/>
    <lineage>
        <taxon>Eukaryota</taxon>
        <taxon>Metazoa</taxon>
        <taxon>Spiralia</taxon>
        <taxon>Gnathifera</taxon>
        <taxon>Rotifera</taxon>
        <taxon>Eurotatoria</taxon>
        <taxon>Monogononta</taxon>
        <taxon>Pseudotrocha</taxon>
        <taxon>Ploima</taxon>
        <taxon>Brachionidae</taxon>
        <taxon>Brachionus</taxon>
    </lineage>
</organism>
<dbReference type="AlphaFoldDB" id="A0A3M7RJ51"/>
<keyword evidence="2" id="KW-0812">Transmembrane</keyword>
<keyword evidence="2" id="KW-1133">Transmembrane helix</keyword>
<gene>
    <name evidence="3" type="ORF">BpHYR1_049820</name>
</gene>
<accession>A0A3M7RJ51</accession>
<reference evidence="3 4" key="1">
    <citation type="journal article" date="2018" name="Sci. Rep.">
        <title>Genomic signatures of local adaptation to the degree of environmental predictability in rotifers.</title>
        <authorList>
            <person name="Franch-Gras L."/>
            <person name="Hahn C."/>
            <person name="Garcia-Roger E.M."/>
            <person name="Carmona M.J."/>
            <person name="Serra M."/>
            <person name="Gomez A."/>
        </authorList>
    </citation>
    <scope>NUCLEOTIDE SEQUENCE [LARGE SCALE GENOMIC DNA]</scope>
    <source>
        <strain evidence="3">HYR1</strain>
    </source>
</reference>
<dbReference type="EMBL" id="REGN01003309">
    <property type="protein sequence ID" value="RNA23345.1"/>
    <property type="molecule type" value="Genomic_DNA"/>
</dbReference>
<evidence type="ECO:0000313" key="4">
    <source>
        <dbReference type="Proteomes" id="UP000276133"/>
    </source>
</evidence>